<feature type="domain" description="Dynein heavy chain linker" evidence="2">
    <location>
        <begin position="809"/>
        <end position="973"/>
    </location>
</feature>
<reference evidence="3" key="2">
    <citation type="submission" date="2025-05" db="UniProtKB">
        <authorList>
            <consortium name="EnsemblMetazoa"/>
        </authorList>
    </citation>
    <scope>IDENTIFICATION</scope>
    <source>
        <strain evidence="3">Foshan</strain>
    </source>
</reference>
<evidence type="ECO:0000313" key="3">
    <source>
        <dbReference type="EnsemblMetazoa" id="AALFPA23_021307.P31480"/>
    </source>
</evidence>
<reference evidence="4" key="1">
    <citation type="journal article" date="2015" name="Proc. Natl. Acad. Sci. U.S.A.">
        <title>Genome sequence of the Asian Tiger mosquito, Aedes albopictus, reveals insights into its biology, genetics, and evolution.</title>
        <authorList>
            <person name="Chen X.G."/>
            <person name="Jiang X."/>
            <person name="Gu J."/>
            <person name="Xu M."/>
            <person name="Wu Y."/>
            <person name="Deng Y."/>
            <person name="Zhang C."/>
            <person name="Bonizzoni M."/>
            <person name="Dermauw W."/>
            <person name="Vontas J."/>
            <person name="Armbruster P."/>
            <person name="Huang X."/>
            <person name="Yang Y."/>
            <person name="Zhang H."/>
            <person name="He W."/>
            <person name="Peng H."/>
            <person name="Liu Y."/>
            <person name="Wu K."/>
            <person name="Chen J."/>
            <person name="Lirakis M."/>
            <person name="Topalis P."/>
            <person name="Van Leeuwen T."/>
            <person name="Hall A.B."/>
            <person name="Jiang X."/>
            <person name="Thorpe C."/>
            <person name="Mueller R.L."/>
            <person name="Sun C."/>
            <person name="Waterhouse R.M."/>
            <person name="Yan G."/>
            <person name="Tu Z.J."/>
            <person name="Fang X."/>
            <person name="James A.A."/>
        </authorList>
    </citation>
    <scope>NUCLEOTIDE SEQUENCE [LARGE SCALE GENOMIC DNA]</scope>
    <source>
        <strain evidence="4">Foshan</strain>
    </source>
</reference>
<evidence type="ECO:0000313" key="4">
    <source>
        <dbReference type="Proteomes" id="UP000069940"/>
    </source>
</evidence>
<accession>A0ABM1ZSP7</accession>
<dbReference type="GeneID" id="109424543"/>
<name>A0ABM1ZSP7_AEDAL</name>
<protein>
    <recommendedName>
        <fullName evidence="2">Dynein heavy chain linker domain-containing protein</fullName>
    </recommendedName>
</protein>
<keyword evidence="4" id="KW-1185">Reference proteome</keyword>
<sequence>MSYPELDWRTSFQEQVKTRKSLFEIALAPRKSVRPSQESTASSQTEICLPKTFKFQFIQELHVYLREPKELEALLQEAHIKIDHLHELESRPQLISSKSFLPLEWFDDFEYDPMSPERWLSIENLQGFALVQDSESLQWAWRLVTVVDYDISAFLWTVQGSFETWKVPRIRLYIVHEDPVCFCERIGSALNSRSDAENRLRFYYLRQLVDVEGYFDLSSDMAERFSKKSSEDALAAFKFLFRKFQIMLSLNICLVQNEWLNIKPIPGVVERIPPSRVDNVRNLYSFESSFSLIKRIIMFSHPAVSNALEQVHRECEKVRELSLFSLDSSDPITLAEFKTTNEAQLVKTMRYLKNNWIEKTTMQVHQNLLKAGRGWFDVAVDDWTVYQSMKLYRLTEQIKYRMQTALRDLVLSSTDAYFHRLCDPCVLALTIEEDYIWEENLIDSPFDSGLRPVFYLLLEMGDDVPYYSTDPDEFEPCLKILFEEAVACTHDVHQIEPSLLGSLIFDPYIFLSSMGLMDPVIEQRRVFLTLAYQKTIIPLKAYAARYLQFKELFFTNVVEYVEDVRTNKTSLQVKEEISFQIRMRESLERTLPLSIVIGSFWINVRPLREALIQKRQDLTAALLKMLTERLCTKTSDVVGEYNEINEKMCEKPVSIEHIYDIREFMENIPDLLQNLEDRMKTIVFEYEILEFFRHALPDADFYQKWHALAFPQAIMKQMVAVQEFHESEVDRFRKQQVSDEVEFGGKVEGVNVYISKFTTIYDVAKVAEISIEVKKLWKTINELIQNGETLNKRQELFELAAIDLSNLFELKESFESYKKLWTFAAEYINVEESWRENPLSSLEVGTIAKTVDYYRTSFQKLLDSFNEQPQIGEVVQIFLERVQTFEPHLKIIELLQHPLLEPIHWAQLARAAGIKVKVSLATNFQLFLEHNIHQYLEVLCDLIQRAQEQKEETERIEAEQEETRRKEQEYQRNREMRRLLRTEI</sequence>
<evidence type="ECO:0000256" key="1">
    <source>
        <dbReference type="SAM" id="Coils"/>
    </source>
</evidence>
<dbReference type="EnsemblMetazoa" id="AALFPA23_021307.R31480">
    <property type="protein sequence ID" value="AALFPA23_021307.P31480"/>
    <property type="gene ID" value="AALFPA23_021307"/>
</dbReference>
<keyword evidence="1" id="KW-0175">Coiled coil</keyword>
<organism evidence="3 4">
    <name type="scientific">Aedes albopictus</name>
    <name type="common">Asian tiger mosquito</name>
    <name type="synonym">Stegomyia albopicta</name>
    <dbReference type="NCBI Taxonomy" id="7160"/>
    <lineage>
        <taxon>Eukaryota</taxon>
        <taxon>Metazoa</taxon>
        <taxon>Ecdysozoa</taxon>
        <taxon>Arthropoda</taxon>
        <taxon>Hexapoda</taxon>
        <taxon>Insecta</taxon>
        <taxon>Pterygota</taxon>
        <taxon>Neoptera</taxon>
        <taxon>Endopterygota</taxon>
        <taxon>Diptera</taxon>
        <taxon>Nematocera</taxon>
        <taxon>Culicoidea</taxon>
        <taxon>Culicidae</taxon>
        <taxon>Culicinae</taxon>
        <taxon>Aedini</taxon>
        <taxon>Aedes</taxon>
        <taxon>Stegomyia</taxon>
    </lineage>
</organism>
<dbReference type="InterPro" id="IPR026983">
    <property type="entry name" value="DHC"/>
</dbReference>
<proteinExistence type="predicted"/>
<dbReference type="PANTHER" id="PTHR22878:SF68">
    <property type="entry name" value="DYNEIN HEAVY CHAIN 6, AXONEMAL-LIKE"/>
    <property type="match status" value="1"/>
</dbReference>
<dbReference type="PANTHER" id="PTHR22878">
    <property type="entry name" value="DYNEIN HEAVY CHAIN 6, AXONEMAL-LIKE-RELATED"/>
    <property type="match status" value="1"/>
</dbReference>
<dbReference type="Proteomes" id="UP000069940">
    <property type="component" value="Unassembled WGS sequence"/>
</dbReference>
<dbReference type="InterPro" id="IPR013602">
    <property type="entry name" value="Dynein_heavy_linker"/>
</dbReference>
<dbReference type="Pfam" id="PF08393">
    <property type="entry name" value="DHC_N2"/>
    <property type="match status" value="1"/>
</dbReference>
<evidence type="ECO:0000259" key="2">
    <source>
        <dbReference type="Pfam" id="PF08393"/>
    </source>
</evidence>
<feature type="coiled-coil region" evidence="1">
    <location>
        <begin position="936"/>
        <end position="976"/>
    </location>
</feature>
<dbReference type="RefSeq" id="XP_062704769.1">
    <property type="nucleotide sequence ID" value="XM_062848785.1"/>
</dbReference>